<dbReference type="EMBL" id="CP097332">
    <property type="protein sequence ID" value="UQX88764.1"/>
    <property type="molecule type" value="Genomic_DNA"/>
</dbReference>
<reference evidence="3" key="1">
    <citation type="journal article" date="2018" name="Int. J. Syst. Evol. Microbiol.">
        <title>Jatrophihabitans telluris sp. nov., isolated from sediment soil of lava forest wetlands and the emended description of the genus Jatrophihabitans.</title>
        <authorList>
            <person name="Lee K.C."/>
            <person name="Suh M.K."/>
            <person name="Eom M.K."/>
            <person name="Kim K.K."/>
            <person name="Kim J.S."/>
            <person name="Kim D.S."/>
            <person name="Ko S.H."/>
            <person name="Shin Y.K."/>
            <person name="Lee J.S."/>
        </authorList>
    </citation>
    <scope>NUCLEOTIDE SEQUENCE</scope>
    <source>
        <strain evidence="3">N237</strain>
    </source>
</reference>
<dbReference type="Proteomes" id="UP001056336">
    <property type="component" value="Chromosome"/>
</dbReference>
<sequence length="144" mass="15162">MPMIDVTAAVGTFADKAALTRALAECMMRWEGVPPISLFSDNTAAFVRELPPDALSNANGAADYVRVDVLTPAGVLDRDKKLGVVAEMTQIVSDAAGDPSLTERTWVLISEAPDGGWGIAGHAYTNAEIAEAARRELSTGKQSS</sequence>
<feature type="domain" description="4-oxalocrotonate tautomerase-like" evidence="2">
    <location>
        <begin position="64"/>
        <end position="123"/>
    </location>
</feature>
<dbReference type="Pfam" id="PF01361">
    <property type="entry name" value="Tautomerase"/>
    <property type="match status" value="1"/>
</dbReference>
<evidence type="ECO:0000259" key="2">
    <source>
        <dbReference type="Pfam" id="PF01361"/>
    </source>
</evidence>
<dbReference type="InterPro" id="IPR014347">
    <property type="entry name" value="Tautomerase/MIF_sf"/>
</dbReference>
<keyword evidence="1" id="KW-0413">Isomerase</keyword>
<evidence type="ECO:0000313" key="3">
    <source>
        <dbReference type="EMBL" id="UQX88764.1"/>
    </source>
</evidence>
<dbReference type="RefSeq" id="WP_249772477.1">
    <property type="nucleotide sequence ID" value="NZ_CP097332.1"/>
</dbReference>
<dbReference type="SUPFAM" id="SSF55331">
    <property type="entry name" value="Tautomerase/MIF"/>
    <property type="match status" value="1"/>
</dbReference>
<keyword evidence="4" id="KW-1185">Reference proteome</keyword>
<dbReference type="Gene3D" id="3.30.429.10">
    <property type="entry name" value="Macrophage Migration Inhibitory Factor"/>
    <property type="match status" value="1"/>
</dbReference>
<evidence type="ECO:0000256" key="1">
    <source>
        <dbReference type="ARBA" id="ARBA00023235"/>
    </source>
</evidence>
<proteinExistence type="predicted"/>
<reference evidence="3" key="2">
    <citation type="submission" date="2022-05" db="EMBL/GenBank/DDBJ databases">
        <authorList>
            <person name="Kim J.-S."/>
            <person name="Lee K."/>
            <person name="Suh M."/>
            <person name="Eom M."/>
            <person name="Kim J.-S."/>
            <person name="Kim D.-S."/>
            <person name="Ko S.-H."/>
            <person name="Shin Y."/>
            <person name="Lee J.-S."/>
        </authorList>
    </citation>
    <scope>NUCLEOTIDE SEQUENCE</scope>
    <source>
        <strain evidence="3">N237</strain>
    </source>
</reference>
<protein>
    <submittedName>
        <fullName evidence="3">Tautomerase family protein</fullName>
    </submittedName>
</protein>
<gene>
    <name evidence="3" type="ORF">M6D93_01890</name>
</gene>
<evidence type="ECO:0000313" key="4">
    <source>
        <dbReference type="Proteomes" id="UP001056336"/>
    </source>
</evidence>
<accession>A0ABY4R136</accession>
<dbReference type="InterPro" id="IPR004370">
    <property type="entry name" value="4-OT-like_dom"/>
</dbReference>
<name>A0ABY4R136_9ACTN</name>
<organism evidence="3 4">
    <name type="scientific">Jatrophihabitans telluris</name>
    <dbReference type="NCBI Taxonomy" id="2038343"/>
    <lineage>
        <taxon>Bacteria</taxon>
        <taxon>Bacillati</taxon>
        <taxon>Actinomycetota</taxon>
        <taxon>Actinomycetes</taxon>
        <taxon>Jatrophihabitantales</taxon>
        <taxon>Jatrophihabitantaceae</taxon>
        <taxon>Jatrophihabitans</taxon>
    </lineage>
</organism>